<keyword evidence="2" id="KW-0472">Membrane</keyword>
<evidence type="ECO:0000256" key="1">
    <source>
        <dbReference type="SAM" id="MobiDB-lite"/>
    </source>
</evidence>
<protein>
    <submittedName>
        <fullName evidence="4">BGTF surface domain-containing protein</fullName>
    </submittedName>
</protein>
<dbReference type="Proteomes" id="UP001597119">
    <property type="component" value="Unassembled WGS sequence"/>
</dbReference>
<organism evidence="4 5">
    <name type="scientific">Halorientalis brevis</name>
    <dbReference type="NCBI Taxonomy" id="1126241"/>
    <lineage>
        <taxon>Archaea</taxon>
        <taxon>Methanobacteriati</taxon>
        <taxon>Methanobacteriota</taxon>
        <taxon>Stenosarchaea group</taxon>
        <taxon>Halobacteria</taxon>
        <taxon>Halobacteriales</taxon>
        <taxon>Haloarculaceae</taxon>
        <taxon>Halorientalis</taxon>
    </lineage>
</organism>
<evidence type="ECO:0000313" key="5">
    <source>
        <dbReference type="Proteomes" id="UP001597119"/>
    </source>
</evidence>
<dbReference type="Pfam" id="PF25162">
    <property type="entry name" value="DUF7827"/>
    <property type="match status" value="1"/>
</dbReference>
<sequence length="936" mass="100025">MTASLTGTAAATNAPLEVAGNDLPSSAIYLGQELEVGVTGSSNQDFEVDDGETVFFYELLDGDDIRLIDTETVENGEITLDTATLDDGGQFAINNRSSDEAYQTEFGILEQEFDAEWSQETVTETDEAVALEISSNRDPAYNVTISADGLDYDELNATFIHPGTGLTEVTDPSHLPLDRLGFDRDEGDGLRELRNSGYITLNLSTSTRFANEEEIVANFTNVDAEEGLAAGEEYEFEIFVTDTTASDNVTLQTGETTAEFDQELYTRAAGDLAEFSVSLGATDEAWVQFVDPDSNFVDVLYLSDDDNDGEVTFTANTRLVGTDHASVSGLSDDDTDVVYHSSGDTVTSHIHDEAIANRGTAVTSATFYDETVADENELTFSEYVEDVNGNSPTAQLSRPLQPTDYDLVVANNGRFVAEDGEPTVDDEIGSAEFDLVQPSIRDVHTWAAPRGQADEESTVADLSPDLTARDEIALGDRAVVQFNATGLVGAMATIDYVENGNDITDGLEEGFPPNVLHELAVGETAWEGEGIHFSFEGEKLVNRDRNEIALAGASDSDAYVLVDQQTAEDNVGVVNVVVDTDAEPFDDGLQDGERFETGLLYDAAGSAFSFDGAGPLGGQNGDETNPAYPYFPDGFRENVTEAAAITFGEPTVRFANTDGEGDDETVQLAPDTDALVSGTTNVAPGSEAMVSVRLTPPDQQLPEEDPSFLARQQVDVEDDGSFSTELDLGSRVVGEEGYVQFQVGEETIDTYDVVFRNVSQVEEPYFDVTVDAPAQTAYNATFDVSATVTNTGDSAGTGELAIAVDGDTAVRGVFDLDRGESETLTQELTADRTAIEIVARSQDTVANRTISVLGDDVATEQNGTDATTNGTVTTTPAESSPAATPDEQPDSGTPTEQRTGQEERGLIGFVPDYVFGAGVITLAGGGIVLFRRWNTV</sequence>
<proteinExistence type="predicted"/>
<evidence type="ECO:0000313" key="4">
    <source>
        <dbReference type="EMBL" id="MFD1585447.1"/>
    </source>
</evidence>
<evidence type="ECO:0000256" key="2">
    <source>
        <dbReference type="SAM" id="Phobius"/>
    </source>
</evidence>
<keyword evidence="2" id="KW-0812">Transmembrane</keyword>
<keyword evidence="5" id="KW-1185">Reference proteome</keyword>
<feature type="transmembrane region" description="Helical" evidence="2">
    <location>
        <begin position="913"/>
        <end position="930"/>
    </location>
</feature>
<gene>
    <name evidence="4" type="ORF">ACFR9U_00510</name>
</gene>
<dbReference type="RefSeq" id="WP_247377777.1">
    <property type="nucleotide sequence ID" value="NZ_JALLGV010000004.1"/>
</dbReference>
<accession>A0ABD6C862</accession>
<feature type="compositionally biased region" description="Low complexity" evidence="1">
    <location>
        <begin position="864"/>
        <end position="885"/>
    </location>
</feature>
<keyword evidence="2" id="KW-1133">Transmembrane helix</keyword>
<comment type="caution">
    <text evidence="4">The sequence shown here is derived from an EMBL/GenBank/DDBJ whole genome shotgun (WGS) entry which is preliminary data.</text>
</comment>
<name>A0ABD6C862_9EURY</name>
<dbReference type="NCBIfam" id="NF045517">
    <property type="entry name" value="halo_surf_dom"/>
    <property type="match status" value="1"/>
</dbReference>
<evidence type="ECO:0000259" key="3">
    <source>
        <dbReference type="Pfam" id="PF25162"/>
    </source>
</evidence>
<dbReference type="InterPro" id="IPR057149">
    <property type="entry name" value="DUF7827"/>
</dbReference>
<dbReference type="EMBL" id="JBHUDJ010000001">
    <property type="protein sequence ID" value="MFD1585447.1"/>
    <property type="molecule type" value="Genomic_DNA"/>
</dbReference>
<dbReference type="AlphaFoldDB" id="A0ABD6C862"/>
<reference evidence="4 5" key="1">
    <citation type="journal article" date="2019" name="Int. J. Syst. Evol. Microbiol.">
        <title>The Global Catalogue of Microorganisms (GCM) 10K type strain sequencing project: providing services to taxonomists for standard genome sequencing and annotation.</title>
        <authorList>
            <consortium name="The Broad Institute Genomics Platform"/>
            <consortium name="The Broad Institute Genome Sequencing Center for Infectious Disease"/>
            <person name="Wu L."/>
            <person name="Ma J."/>
        </authorList>
    </citation>
    <scope>NUCLEOTIDE SEQUENCE [LARGE SCALE GENOMIC DNA]</scope>
    <source>
        <strain evidence="4 5">CGMCC 1.12125</strain>
    </source>
</reference>
<feature type="domain" description="DUF7827" evidence="3">
    <location>
        <begin position="252"/>
        <end position="346"/>
    </location>
</feature>
<feature type="region of interest" description="Disordered" evidence="1">
    <location>
        <begin position="857"/>
        <end position="902"/>
    </location>
</feature>